<dbReference type="AlphaFoldDB" id="A0A0F9FFR6"/>
<comment type="caution">
    <text evidence="1">The sequence shown here is derived from an EMBL/GenBank/DDBJ whole genome shotgun (WGS) entry which is preliminary data.</text>
</comment>
<reference evidence="1" key="1">
    <citation type="journal article" date="2015" name="Nature">
        <title>Complex archaea that bridge the gap between prokaryotes and eukaryotes.</title>
        <authorList>
            <person name="Spang A."/>
            <person name="Saw J.H."/>
            <person name="Jorgensen S.L."/>
            <person name="Zaremba-Niedzwiedzka K."/>
            <person name="Martijn J."/>
            <person name="Lind A.E."/>
            <person name="van Eijk R."/>
            <person name="Schleper C."/>
            <person name="Guy L."/>
            <person name="Ettema T.J."/>
        </authorList>
    </citation>
    <scope>NUCLEOTIDE SEQUENCE</scope>
</reference>
<sequence length="54" mass="6031">MDKKVADKIYPCDDCGKLRSKGEGGTTFSICDECWNKHYHKKPKGILSGIRGSK</sequence>
<proteinExistence type="predicted"/>
<accession>A0A0F9FFR6</accession>
<organism evidence="1">
    <name type="scientific">marine sediment metagenome</name>
    <dbReference type="NCBI Taxonomy" id="412755"/>
    <lineage>
        <taxon>unclassified sequences</taxon>
        <taxon>metagenomes</taxon>
        <taxon>ecological metagenomes</taxon>
    </lineage>
</organism>
<dbReference type="EMBL" id="LAZR01032768">
    <property type="protein sequence ID" value="KKL49967.1"/>
    <property type="molecule type" value="Genomic_DNA"/>
</dbReference>
<evidence type="ECO:0000313" key="1">
    <source>
        <dbReference type="EMBL" id="KKL49967.1"/>
    </source>
</evidence>
<protein>
    <submittedName>
        <fullName evidence="1">Uncharacterized protein</fullName>
    </submittedName>
</protein>
<name>A0A0F9FFR6_9ZZZZ</name>
<gene>
    <name evidence="1" type="ORF">LCGC14_2310190</name>
</gene>